<keyword evidence="3" id="KW-1185">Reference proteome</keyword>
<keyword evidence="1" id="KW-0732">Signal</keyword>
<evidence type="ECO:0000313" key="3">
    <source>
        <dbReference type="Proteomes" id="UP000824890"/>
    </source>
</evidence>
<dbReference type="PANTHER" id="PTHR36328">
    <property type="entry name" value="TRANSMEMBRANE PROTEIN"/>
    <property type="match status" value="1"/>
</dbReference>
<gene>
    <name evidence="2" type="ORF">HID58_054166</name>
</gene>
<feature type="signal peptide" evidence="1">
    <location>
        <begin position="1"/>
        <end position="37"/>
    </location>
</feature>
<proteinExistence type="predicted"/>
<dbReference type="PANTHER" id="PTHR36328:SF2">
    <property type="entry name" value="TRANSMEMBRANE PROTEIN"/>
    <property type="match status" value="1"/>
</dbReference>
<evidence type="ECO:0000313" key="2">
    <source>
        <dbReference type="EMBL" id="KAH0891737.1"/>
    </source>
</evidence>
<reference evidence="2 3" key="1">
    <citation type="submission" date="2021-05" db="EMBL/GenBank/DDBJ databases">
        <title>Genome Assembly of Synthetic Allotetraploid Brassica napus Reveals Homoeologous Exchanges between Subgenomes.</title>
        <authorList>
            <person name="Davis J.T."/>
        </authorList>
    </citation>
    <scope>NUCLEOTIDE SEQUENCE [LARGE SCALE GENOMIC DNA]</scope>
    <source>
        <strain evidence="3">cv. Da-Ae</strain>
        <tissue evidence="2">Seedling</tissue>
    </source>
</reference>
<name>A0ABQ8AGS3_BRANA</name>
<protein>
    <submittedName>
        <fullName evidence="2">Uncharacterized protein</fullName>
    </submittedName>
</protein>
<accession>A0ABQ8AGS3</accession>
<dbReference type="Proteomes" id="UP000824890">
    <property type="component" value="Unassembled WGS sequence"/>
</dbReference>
<organism evidence="2 3">
    <name type="scientific">Brassica napus</name>
    <name type="common">Rape</name>
    <dbReference type="NCBI Taxonomy" id="3708"/>
    <lineage>
        <taxon>Eukaryota</taxon>
        <taxon>Viridiplantae</taxon>
        <taxon>Streptophyta</taxon>
        <taxon>Embryophyta</taxon>
        <taxon>Tracheophyta</taxon>
        <taxon>Spermatophyta</taxon>
        <taxon>Magnoliopsida</taxon>
        <taxon>eudicotyledons</taxon>
        <taxon>Gunneridae</taxon>
        <taxon>Pentapetalae</taxon>
        <taxon>rosids</taxon>
        <taxon>malvids</taxon>
        <taxon>Brassicales</taxon>
        <taxon>Brassicaceae</taxon>
        <taxon>Brassiceae</taxon>
        <taxon>Brassica</taxon>
    </lineage>
</organism>
<sequence length="85" mass="8725">ELHHQKAAMETKSSKSSVLLYVLVLALVLSPILPCQAASVHLGGGSPGGRKLMAPSPPVRMCPQCVCCAPAPPGYCCPCRCPGGP</sequence>
<evidence type="ECO:0000256" key="1">
    <source>
        <dbReference type="SAM" id="SignalP"/>
    </source>
</evidence>
<feature type="non-terminal residue" evidence="2">
    <location>
        <position position="1"/>
    </location>
</feature>
<comment type="caution">
    <text evidence="2">The sequence shown here is derived from an EMBL/GenBank/DDBJ whole genome shotgun (WGS) entry which is preliminary data.</text>
</comment>
<dbReference type="EMBL" id="JAGKQM010000013">
    <property type="protein sequence ID" value="KAH0891737.1"/>
    <property type="molecule type" value="Genomic_DNA"/>
</dbReference>
<feature type="chain" id="PRO_5046734788" evidence="1">
    <location>
        <begin position="38"/>
        <end position="85"/>
    </location>
</feature>